<sequence length="109" mass="11831">YFSANAPSNCTVTEVYIDPCKEAAEGKPCKVRRGVTSNMTIHYTPNFSADTMVGRVFWASQLTDIPFLGMSSEACSSTTCPIAAGQSNVYHAQIPILKKYPVVSKLMST</sequence>
<comment type="subcellular location">
    <subcellularLocation>
        <location evidence="1">Secreted</location>
    </subcellularLocation>
</comment>
<evidence type="ECO:0000256" key="1">
    <source>
        <dbReference type="ARBA" id="ARBA00004613"/>
    </source>
</evidence>
<dbReference type="STRING" id="178035.A0A154PLQ5"/>
<keyword evidence="6" id="KW-1185">Reference proteome</keyword>
<keyword evidence="3" id="KW-0964">Secreted</keyword>
<organism evidence="5 6">
    <name type="scientific">Dufourea novaeangliae</name>
    <name type="common">Sweat bee</name>
    <dbReference type="NCBI Taxonomy" id="178035"/>
    <lineage>
        <taxon>Eukaryota</taxon>
        <taxon>Metazoa</taxon>
        <taxon>Ecdysozoa</taxon>
        <taxon>Arthropoda</taxon>
        <taxon>Hexapoda</taxon>
        <taxon>Insecta</taxon>
        <taxon>Pterygota</taxon>
        <taxon>Neoptera</taxon>
        <taxon>Endopterygota</taxon>
        <taxon>Hymenoptera</taxon>
        <taxon>Apocrita</taxon>
        <taxon>Aculeata</taxon>
        <taxon>Apoidea</taxon>
        <taxon>Anthophila</taxon>
        <taxon>Halictidae</taxon>
        <taxon>Rophitinae</taxon>
        <taxon>Dufourea</taxon>
    </lineage>
</organism>
<accession>A0A154PLQ5</accession>
<evidence type="ECO:0000259" key="4">
    <source>
        <dbReference type="Pfam" id="PF02221"/>
    </source>
</evidence>
<dbReference type="Gene3D" id="2.60.40.770">
    <property type="match status" value="1"/>
</dbReference>
<dbReference type="FunFam" id="2.60.40.770:FF:000001">
    <property type="entry name" value="NPC intracellular cholesterol transporter 2"/>
    <property type="match status" value="1"/>
</dbReference>
<gene>
    <name evidence="5" type="ORF">WN55_05388</name>
</gene>
<feature type="domain" description="MD-2-related lipid-recognition" evidence="4">
    <location>
        <begin position="8"/>
        <end position="104"/>
    </location>
</feature>
<dbReference type="InterPro" id="IPR014756">
    <property type="entry name" value="Ig_E-set"/>
</dbReference>
<dbReference type="EMBL" id="KQ434976">
    <property type="protein sequence ID" value="KZC12796.1"/>
    <property type="molecule type" value="Genomic_DNA"/>
</dbReference>
<dbReference type="GO" id="GO:0005576">
    <property type="term" value="C:extracellular region"/>
    <property type="evidence" value="ECO:0007669"/>
    <property type="project" value="UniProtKB-SubCell"/>
</dbReference>
<evidence type="ECO:0000313" key="6">
    <source>
        <dbReference type="Proteomes" id="UP000076502"/>
    </source>
</evidence>
<comment type="similarity">
    <text evidence="2">Belongs to the NPC2 family.</text>
</comment>
<evidence type="ECO:0000313" key="5">
    <source>
        <dbReference type="EMBL" id="KZC12796.1"/>
    </source>
</evidence>
<proteinExistence type="inferred from homology"/>
<dbReference type="Pfam" id="PF02221">
    <property type="entry name" value="E1_DerP2_DerF2"/>
    <property type="match status" value="1"/>
</dbReference>
<dbReference type="InterPro" id="IPR003172">
    <property type="entry name" value="ML_dom"/>
</dbReference>
<name>A0A154PLQ5_DUFNO</name>
<reference evidence="5 6" key="1">
    <citation type="submission" date="2015-07" db="EMBL/GenBank/DDBJ databases">
        <title>The genome of Dufourea novaeangliae.</title>
        <authorList>
            <person name="Pan H."/>
            <person name="Kapheim K."/>
        </authorList>
    </citation>
    <scope>NUCLEOTIDE SEQUENCE [LARGE SCALE GENOMIC DNA]</scope>
    <source>
        <strain evidence="5">0120121106</strain>
        <tissue evidence="5">Whole body</tissue>
    </source>
</reference>
<feature type="non-terminal residue" evidence="5">
    <location>
        <position position="1"/>
    </location>
</feature>
<dbReference type="SUPFAM" id="SSF81296">
    <property type="entry name" value="E set domains"/>
    <property type="match status" value="1"/>
</dbReference>
<dbReference type="Proteomes" id="UP000076502">
    <property type="component" value="Unassembled WGS sequence"/>
</dbReference>
<protein>
    <submittedName>
        <fullName evidence="5">MD-2-related lipid-recognition protein</fullName>
    </submittedName>
</protein>
<evidence type="ECO:0000256" key="3">
    <source>
        <dbReference type="ARBA" id="ARBA00022525"/>
    </source>
</evidence>
<dbReference type="OrthoDB" id="6576058at2759"/>
<dbReference type="AlphaFoldDB" id="A0A154PLQ5"/>
<evidence type="ECO:0000256" key="2">
    <source>
        <dbReference type="ARBA" id="ARBA00006370"/>
    </source>
</evidence>